<evidence type="ECO:0000313" key="2">
    <source>
        <dbReference type="Proteomes" id="UP000030645"/>
    </source>
</evidence>
<evidence type="ECO:0000313" key="1">
    <source>
        <dbReference type="EMBL" id="EXC28059.1"/>
    </source>
</evidence>
<sequence>MAEIQGVCDTAVSVFANWQPLRGFDCFVTRLIGGGFREKIELLSSPLREADVEFLMGAFSNGLAEEIKAEVRMVKACLSCPTDGLGPKSLGKELGP</sequence>
<reference evidence="2" key="1">
    <citation type="submission" date="2013-01" db="EMBL/GenBank/DDBJ databases">
        <title>Draft Genome Sequence of a Mulberry Tree, Morus notabilis C.K. Schneid.</title>
        <authorList>
            <person name="He N."/>
            <person name="Zhao S."/>
        </authorList>
    </citation>
    <scope>NUCLEOTIDE SEQUENCE</scope>
</reference>
<dbReference type="Proteomes" id="UP000030645">
    <property type="component" value="Unassembled WGS sequence"/>
</dbReference>
<proteinExistence type="predicted"/>
<protein>
    <submittedName>
        <fullName evidence="1">Uncharacterized protein</fullName>
    </submittedName>
</protein>
<accession>W9SGU7</accession>
<organism evidence="1 2">
    <name type="scientific">Morus notabilis</name>
    <dbReference type="NCBI Taxonomy" id="981085"/>
    <lineage>
        <taxon>Eukaryota</taxon>
        <taxon>Viridiplantae</taxon>
        <taxon>Streptophyta</taxon>
        <taxon>Embryophyta</taxon>
        <taxon>Tracheophyta</taxon>
        <taxon>Spermatophyta</taxon>
        <taxon>Magnoliopsida</taxon>
        <taxon>eudicotyledons</taxon>
        <taxon>Gunneridae</taxon>
        <taxon>Pentapetalae</taxon>
        <taxon>rosids</taxon>
        <taxon>fabids</taxon>
        <taxon>Rosales</taxon>
        <taxon>Moraceae</taxon>
        <taxon>Moreae</taxon>
        <taxon>Morus</taxon>
    </lineage>
</organism>
<name>W9SGU7_9ROSA</name>
<keyword evidence="2" id="KW-1185">Reference proteome</keyword>
<dbReference type="EMBL" id="KE346160">
    <property type="protein sequence ID" value="EXC28059.1"/>
    <property type="molecule type" value="Genomic_DNA"/>
</dbReference>
<gene>
    <name evidence="1" type="ORF">L484_022295</name>
</gene>
<dbReference type="AlphaFoldDB" id="W9SGU7"/>